<gene>
    <name evidence="2" type="ORF">ERX37_02325</name>
</gene>
<dbReference type="OrthoDB" id="2418738at2"/>
<dbReference type="RefSeq" id="WP_133429032.1">
    <property type="nucleotide sequence ID" value="NZ_BMCC01000002.1"/>
</dbReference>
<accession>A0A4R6BM93</accession>
<organism evidence="2 3">
    <name type="scientific">Macrococcus hajekii</name>
    <dbReference type="NCBI Taxonomy" id="198482"/>
    <lineage>
        <taxon>Bacteria</taxon>
        <taxon>Bacillati</taxon>
        <taxon>Bacillota</taxon>
        <taxon>Bacilli</taxon>
        <taxon>Bacillales</taxon>
        <taxon>Staphylococcaceae</taxon>
        <taxon>Macrococcus</taxon>
    </lineage>
</organism>
<evidence type="ECO:0000256" key="1">
    <source>
        <dbReference type="SAM" id="Phobius"/>
    </source>
</evidence>
<sequence>MFSLIAFIYYLLPIIFIILLMWWINTLANKILTQKERHFQIVTEQNQQIIAEFQAHNKEKHL</sequence>
<dbReference type="Proteomes" id="UP000295328">
    <property type="component" value="Unassembled WGS sequence"/>
</dbReference>
<keyword evidence="3" id="KW-1185">Reference proteome</keyword>
<proteinExistence type="predicted"/>
<evidence type="ECO:0000313" key="3">
    <source>
        <dbReference type="Proteomes" id="UP000295328"/>
    </source>
</evidence>
<keyword evidence="1" id="KW-0812">Transmembrane</keyword>
<dbReference type="EMBL" id="SCWE01000001">
    <property type="protein sequence ID" value="TDM02944.1"/>
    <property type="molecule type" value="Genomic_DNA"/>
</dbReference>
<dbReference type="AlphaFoldDB" id="A0A4R6BM93"/>
<name>A0A4R6BM93_9STAP</name>
<keyword evidence="1" id="KW-0472">Membrane</keyword>
<reference evidence="2 3" key="1">
    <citation type="submission" date="2019-01" db="EMBL/GenBank/DDBJ databases">
        <title>Draft genome sequences of the type strains of six Macrococcus species.</title>
        <authorList>
            <person name="Mazhar S."/>
            <person name="Altermann E."/>
            <person name="Hill C."/>
            <person name="Mcauliffe O."/>
        </authorList>
    </citation>
    <scope>NUCLEOTIDE SEQUENCE [LARGE SCALE GENOMIC DNA]</scope>
    <source>
        <strain evidence="2 3">CCM4809</strain>
    </source>
</reference>
<feature type="transmembrane region" description="Helical" evidence="1">
    <location>
        <begin position="6"/>
        <end position="28"/>
    </location>
</feature>
<comment type="caution">
    <text evidence="2">The sequence shown here is derived from an EMBL/GenBank/DDBJ whole genome shotgun (WGS) entry which is preliminary data.</text>
</comment>
<keyword evidence="1" id="KW-1133">Transmembrane helix</keyword>
<evidence type="ECO:0000313" key="2">
    <source>
        <dbReference type="EMBL" id="TDM02944.1"/>
    </source>
</evidence>
<protein>
    <submittedName>
        <fullName evidence="2">Uncharacterized protein</fullName>
    </submittedName>
</protein>